<dbReference type="PANTHER" id="PTHR33705:SF2">
    <property type="entry name" value="PHOSPHOCARRIER PROTEIN NPR"/>
    <property type="match status" value="1"/>
</dbReference>
<evidence type="ECO:0000259" key="5">
    <source>
        <dbReference type="PROSITE" id="PS51350"/>
    </source>
</evidence>
<organism evidence="6 7">
    <name type="scientific">OM182 bacterium MED-G28</name>
    <dbReference type="NCBI Taxonomy" id="1986256"/>
    <lineage>
        <taxon>Bacteria</taxon>
        <taxon>Pseudomonadati</taxon>
        <taxon>Pseudomonadota</taxon>
        <taxon>Gammaproteobacteria</taxon>
        <taxon>OMG group</taxon>
        <taxon>OM182 clade</taxon>
    </lineage>
</organism>
<accession>A0A2A5W9E6</accession>
<dbReference type="Gene3D" id="3.30.1340.10">
    <property type="entry name" value="HPr-like"/>
    <property type="match status" value="1"/>
</dbReference>
<evidence type="ECO:0000256" key="4">
    <source>
        <dbReference type="ARBA" id="ARBA00022683"/>
    </source>
</evidence>
<reference evidence="6 7" key="1">
    <citation type="submission" date="2017-08" db="EMBL/GenBank/DDBJ databases">
        <title>Fine stratification of microbial communities through a metagenomic profile of the photic zone.</title>
        <authorList>
            <person name="Haro-Moreno J.M."/>
            <person name="Lopez-Perez M."/>
            <person name="De La Torre J."/>
            <person name="Picazo A."/>
            <person name="Camacho A."/>
            <person name="Rodriguez-Valera F."/>
        </authorList>
    </citation>
    <scope>NUCLEOTIDE SEQUENCE [LARGE SCALE GENOMIC DNA]</scope>
    <source>
        <strain evidence="6">MED-G28</strain>
    </source>
</reference>
<keyword evidence="4" id="KW-0598">Phosphotransferase system</keyword>
<evidence type="ECO:0000256" key="3">
    <source>
        <dbReference type="ARBA" id="ARBA00022490"/>
    </source>
</evidence>
<dbReference type="PROSITE" id="PS51350">
    <property type="entry name" value="PTS_HPR_DOM"/>
    <property type="match status" value="1"/>
</dbReference>
<dbReference type="GO" id="GO:0005737">
    <property type="term" value="C:cytoplasm"/>
    <property type="evidence" value="ECO:0007669"/>
    <property type="project" value="UniProtKB-SubCell"/>
</dbReference>
<dbReference type="PROSITE" id="PS00369">
    <property type="entry name" value="PTS_HPR_HIS"/>
    <property type="match status" value="1"/>
</dbReference>
<dbReference type="Proteomes" id="UP000219329">
    <property type="component" value="Unassembled WGS sequence"/>
</dbReference>
<comment type="similarity">
    <text evidence="2">Belongs to the HPr family.</text>
</comment>
<evidence type="ECO:0000313" key="6">
    <source>
        <dbReference type="EMBL" id="PDH33032.1"/>
    </source>
</evidence>
<protein>
    <submittedName>
        <fullName evidence="6">Phosphocarrier protein HPr</fullName>
    </submittedName>
</protein>
<dbReference type="CDD" id="cd00367">
    <property type="entry name" value="PTS-HPr_like"/>
    <property type="match status" value="1"/>
</dbReference>
<dbReference type="EMBL" id="NTJZ01000011">
    <property type="protein sequence ID" value="PDH33032.1"/>
    <property type="molecule type" value="Genomic_DNA"/>
</dbReference>
<feature type="domain" description="HPr" evidence="5">
    <location>
        <begin position="1"/>
        <end position="87"/>
    </location>
</feature>
<dbReference type="InterPro" id="IPR000032">
    <property type="entry name" value="HPr-like"/>
</dbReference>
<dbReference type="AlphaFoldDB" id="A0A2A5W9E6"/>
<dbReference type="PROSITE" id="PS00589">
    <property type="entry name" value="PTS_HPR_SER"/>
    <property type="match status" value="1"/>
</dbReference>
<dbReference type="InterPro" id="IPR050399">
    <property type="entry name" value="HPr"/>
</dbReference>
<comment type="subcellular location">
    <subcellularLocation>
        <location evidence="1">Cytoplasm</location>
    </subcellularLocation>
</comment>
<gene>
    <name evidence="6" type="ORF">CNF02_10000</name>
</gene>
<dbReference type="Pfam" id="PF00381">
    <property type="entry name" value="PTS-HPr"/>
    <property type="match status" value="1"/>
</dbReference>
<dbReference type="SUPFAM" id="SSF55594">
    <property type="entry name" value="HPr-like"/>
    <property type="match status" value="1"/>
</dbReference>
<dbReference type="InterPro" id="IPR002114">
    <property type="entry name" value="PTS_HPr_Ser_P_site"/>
</dbReference>
<dbReference type="GO" id="GO:0009401">
    <property type="term" value="P:phosphoenolpyruvate-dependent sugar phosphotransferase system"/>
    <property type="evidence" value="ECO:0007669"/>
    <property type="project" value="UniProtKB-KW"/>
</dbReference>
<sequence>MQKVKVEIINKAGLHARAASKLVELTATFSSDIRVGHERMVDGKSILSLMMLAAVKGTELSIEIDGADEDLAITAVVALISNRFGEDE</sequence>
<dbReference type="PRINTS" id="PR00107">
    <property type="entry name" value="PHOSPHOCPHPR"/>
</dbReference>
<evidence type="ECO:0000256" key="1">
    <source>
        <dbReference type="ARBA" id="ARBA00004496"/>
    </source>
</evidence>
<proteinExistence type="inferred from homology"/>
<dbReference type="InterPro" id="IPR035895">
    <property type="entry name" value="HPr-like_sf"/>
</dbReference>
<comment type="caution">
    <text evidence="6">The sequence shown here is derived from an EMBL/GenBank/DDBJ whole genome shotgun (WGS) entry which is preliminary data.</text>
</comment>
<dbReference type="PANTHER" id="PTHR33705">
    <property type="entry name" value="PHOSPHOCARRIER PROTEIN HPR"/>
    <property type="match status" value="1"/>
</dbReference>
<keyword evidence="3" id="KW-0963">Cytoplasm</keyword>
<dbReference type="NCBIfam" id="TIGR01003">
    <property type="entry name" value="PTS_HPr_family"/>
    <property type="match status" value="1"/>
</dbReference>
<evidence type="ECO:0000313" key="7">
    <source>
        <dbReference type="Proteomes" id="UP000219329"/>
    </source>
</evidence>
<dbReference type="InterPro" id="IPR001020">
    <property type="entry name" value="PTS_HPr_His_P_site"/>
</dbReference>
<evidence type="ECO:0000256" key="2">
    <source>
        <dbReference type="ARBA" id="ARBA00010736"/>
    </source>
</evidence>
<name>A0A2A5W9E6_9GAMM</name>